<reference evidence="1 2" key="1">
    <citation type="journal article" date="2019" name="Nat. Ecol. Evol.">
        <title>Megaphylogeny resolves global patterns of mushroom evolution.</title>
        <authorList>
            <person name="Varga T."/>
            <person name="Krizsan K."/>
            <person name="Foldi C."/>
            <person name="Dima B."/>
            <person name="Sanchez-Garcia M."/>
            <person name="Sanchez-Ramirez S."/>
            <person name="Szollosi G.J."/>
            <person name="Szarkandi J.G."/>
            <person name="Papp V."/>
            <person name="Albert L."/>
            <person name="Andreopoulos W."/>
            <person name="Angelini C."/>
            <person name="Antonin V."/>
            <person name="Barry K.W."/>
            <person name="Bougher N.L."/>
            <person name="Buchanan P."/>
            <person name="Buyck B."/>
            <person name="Bense V."/>
            <person name="Catcheside P."/>
            <person name="Chovatia M."/>
            <person name="Cooper J."/>
            <person name="Damon W."/>
            <person name="Desjardin D."/>
            <person name="Finy P."/>
            <person name="Geml J."/>
            <person name="Haridas S."/>
            <person name="Hughes K."/>
            <person name="Justo A."/>
            <person name="Karasinski D."/>
            <person name="Kautmanova I."/>
            <person name="Kiss B."/>
            <person name="Kocsube S."/>
            <person name="Kotiranta H."/>
            <person name="LaButti K.M."/>
            <person name="Lechner B.E."/>
            <person name="Liimatainen K."/>
            <person name="Lipzen A."/>
            <person name="Lukacs Z."/>
            <person name="Mihaltcheva S."/>
            <person name="Morgado L.N."/>
            <person name="Niskanen T."/>
            <person name="Noordeloos M.E."/>
            <person name="Ohm R.A."/>
            <person name="Ortiz-Santana B."/>
            <person name="Ovrebo C."/>
            <person name="Racz N."/>
            <person name="Riley R."/>
            <person name="Savchenko A."/>
            <person name="Shiryaev A."/>
            <person name="Soop K."/>
            <person name="Spirin V."/>
            <person name="Szebenyi C."/>
            <person name="Tomsovsky M."/>
            <person name="Tulloss R.E."/>
            <person name="Uehling J."/>
            <person name="Grigoriev I.V."/>
            <person name="Vagvolgyi C."/>
            <person name="Papp T."/>
            <person name="Martin F.M."/>
            <person name="Miettinen O."/>
            <person name="Hibbett D.S."/>
            <person name="Nagy L.G."/>
        </authorList>
    </citation>
    <scope>NUCLEOTIDE SEQUENCE [LARGE SCALE GENOMIC DNA]</scope>
    <source>
        <strain evidence="1 2">NL-1719</strain>
    </source>
</reference>
<dbReference type="Proteomes" id="UP000308600">
    <property type="component" value="Unassembled WGS sequence"/>
</dbReference>
<accession>A0ACD3AAB8</accession>
<protein>
    <submittedName>
        <fullName evidence="1">Uncharacterized protein</fullName>
    </submittedName>
</protein>
<organism evidence="1 2">
    <name type="scientific">Pluteus cervinus</name>
    <dbReference type="NCBI Taxonomy" id="181527"/>
    <lineage>
        <taxon>Eukaryota</taxon>
        <taxon>Fungi</taxon>
        <taxon>Dikarya</taxon>
        <taxon>Basidiomycota</taxon>
        <taxon>Agaricomycotina</taxon>
        <taxon>Agaricomycetes</taxon>
        <taxon>Agaricomycetidae</taxon>
        <taxon>Agaricales</taxon>
        <taxon>Pluteineae</taxon>
        <taxon>Pluteaceae</taxon>
        <taxon>Pluteus</taxon>
    </lineage>
</organism>
<sequence length="176" mass="18419">MRFASYATIALSFVGAAIALPAVKRVSEGDLEAALNNLAVQISVSETILVGDPSGDLLNPSDLYNRLVDGGSLADAATADAKALPTLSEADGQVILVKMQNAVPHLENFLQMLADDKNKFVVESLILGGLQTFKTSLTTLGNSLVAIAPPNLEGDAAMLFREVTSDLAKAIKVYSS</sequence>
<gene>
    <name evidence="1" type="ORF">BDN72DRAFT_862582</name>
</gene>
<dbReference type="EMBL" id="ML208559">
    <property type="protein sequence ID" value="TFK62813.1"/>
    <property type="molecule type" value="Genomic_DNA"/>
</dbReference>
<evidence type="ECO:0000313" key="1">
    <source>
        <dbReference type="EMBL" id="TFK62813.1"/>
    </source>
</evidence>
<evidence type="ECO:0000313" key="2">
    <source>
        <dbReference type="Proteomes" id="UP000308600"/>
    </source>
</evidence>
<proteinExistence type="predicted"/>
<name>A0ACD3AAB8_9AGAR</name>
<keyword evidence="2" id="KW-1185">Reference proteome</keyword>